<dbReference type="Gene3D" id="3.40.50.300">
    <property type="entry name" value="P-loop containing nucleotide triphosphate hydrolases"/>
    <property type="match status" value="1"/>
</dbReference>
<dbReference type="SUPFAM" id="SSF56317">
    <property type="entry name" value="Carbon-nitrogen hydrolase"/>
    <property type="match status" value="1"/>
</dbReference>
<dbReference type="SUPFAM" id="SSF141571">
    <property type="entry name" value="Pentapeptide repeat-like"/>
    <property type="match status" value="1"/>
</dbReference>
<dbReference type="PROSITE" id="PS50263">
    <property type="entry name" value="CN_HYDROLASE"/>
    <property type="match status" value="1"/>
</dbReference>
<dbReference type="InterPro" id="IPR015943">
    <property type="entry name" value="WD40/YVTN_repeat-like_dom_sf"/>
</dbReference>
<dbReference type="Pfam" id="PF00805">
    <property type="entry name" value="Pentapeptide"/>
    <property type="match status" value="2"/>
</dbReference>
<gene>
    <name evidence="4" type="ORF">Q664_36895</name>
</gene>
<evidence type="ECO:0000259" key="3">
    <source>
        <dbReference type="PROSITE" id="PS50263"/>
    </source>
</evidence>
<dbReference type="Gene3D" id="2.160.20.80">
    <property type="entry name" value="E3 ubiquitin-protein ligase SopA"/>
    <property type="match status" value="1"/>
</dbReference>
<feature type="region of interest" description="Disordered" evidence="2">
    <location>
        <begin position="1242"/>
        <end position="1263"/>
    </location>
</feature>
<dbReference type="PANTHER" id="PTHR14136:SF17">
    <property type="entry name" value="BTB_POZ DOMAIN-CONTAINING PROTEIN KCTD9"/>
    <property type="match status" value="1"/>
</dbReference>
<feature type="non-terminal residue" evidence="4">
    <location>
        <position position="1263"/>
    </location>
</feature>
<dbReference type="Proteomes" id="UP000028547">
    <property type="component" value="Unassembled WGS sequence"/>
</dbReference>
<keyword evidence="1" id="KW-0853">WD repeat</keyword>
<evidence type="ECO:0000313" key="5">
    <source>
        <dbReference type="Proteomes" id="UP000028547"/>
    </source>
</evidence>
<dbReference type="InterPro" id="IPR001646">
    <property type="entry name" value="5peptide_repeat"/>
</dbReference>
<dbReference type="RefSeq" id="WP_235217008.1">
    <property type="nucleotide sequence ID" value="NZ_JPMI01000261.1"/>
</dbReference>
<dbReference type="PANTHER" id="PTHR14136">
    <property type="entry name" value="BTB_POZ DOMAIN-CONTAINING PROTEIN KCTD9"/>
    <property type="match status" value="1"/>
</dbReference>
<dbReference type="PROSITE" id="PS50294">
    <property type="entry name" value="WD_REPEATS_REGION"/>
    <property type="match status" value="1"/>
</dbReference>
<feature type="domain" description="CN hydrolase" evidence="3">
    <location>
        <begin position="53"/>
        <end position="299"/>
    </location>
</feature>
<reference evidence="4 5" key="1">
    <citation type="submission" date="2014-07" db="EMBL/GenBank/DDBJ databases">
        <title>Draft Genome Sequence of Gephyronic Acid Producer, Cystobacter violaceus Strain Cb vi76.</title>
        <authorList>
            <person name="Stevens D.C."/>
            <person name="Young J."/>
            <person name="Carmichael R."/>
            <person name="Tan J."/>
            <person name="Taylor R.E."/>
        </authorList>
    </citation>
    <scope>NUCLEOTIDE SEQUENCE [LARGE SCALE GENOMIC DNA]</scope>
    <source>
        <strain evidence="4 5">Cb vi76</strain>
    </source>
</reference>
<evidence type="ECO:0000256" key="1">
    <source>
        <dbReference type="PROSITE-ProRule" id="PRU00221"/>
    </source>
</evidence>
<dbReference type="Gene3D" id="2.130.10.10">
    <property type="entry name" value="YVTN repeat-like/Quinoprotein amine dehydrogenase"/>
    <property type="match status" value="1"/>
</dbReference>
<proteinExistence type="predicted"/>
<organism evidence="4 5">
    <name type="scientific">Archangium violaceum Cb vi76</name>
    <dbReference type="NCBI Taxonomy" id="1406225"/>
    <lineage>
        <taxon>Bacteria</taxon>
        <taxon>Pseudomonadati</taxon>
        <taxon>Myxococcota</taxon>
        <taxon>Myxococcia</taxon>
        <taxon>Myxococcales</taxon>
        <taxon>Cystobacterineae</taxon>
        <taxon>Archangiaceae</taxon>
        <taxon>Archangium</taxon>
    </lineage>
</organism>
<dbReference type="InterPro" id="IPR003010">
    <property type="entry name" value="C-N_Hydrolase"/>
</dbReference>
<feature type="repeat" description="WD" evidence="1">
    <location>
        <begin position="1237"/>
        <end position="1263"/>
    </location>
</feature>
<evidence type="ECO:0000313" key="4">
    <source>
        <dbReference type="EMBL" id="KFA89112.1"/>
    </source>
</evidence>
<dbReference type="InterPro" id="IPR027417">
    <property type="entry name" value="P-loop_NTPase"/>
</dbReference>
<dbReference type="InterPro" id="IPR001680">
    <property type="entry name" value="WD40_rpt"/>
</dbReference>
<dbReference type="AlphaFoldDB" id="A0A084SKX7"/>
<evidence type="ECO:0000256" key="2">
    <source>
        <dbReference type="SAM" id="MobiDB-lite"/>
    </source>
</evidence>
<sequence length="1263" mass="137982">MPPRAYTRVAVVQLACQPAIALPGRAPFEDPLFDLAHADALRPEGEPPPELDTRFSELRERIARLHREQLLLKVQAILGQCQQWGVRLIVFPEYSLPWQVLEQVARAGGDLVIVAGTHSVTRPARQSGVYERLGGQLPALGQAICPVLHRGRLLGLQPKLSLTEMEQELRPGQVWRPIPLEGLPGPMGVLICLDFLHRGGEAHLKLVAEALEQSHFLAVPSYTPFHTIPEFHAKAQEEAQRYGRPVLWADVAVFSGKKAAGGSSIFVDEGHAGDLRRFPEHAGYLEPGDEGVIVADVDLGFARVGPSTRYDQKRPIVPFAAAGLVYPVHPAGERYAQWLARVGPLLEREDDEAVEFLAQQVAEARPLLLDAGASNKAREARLRRLSRELDSLVSVEQFRRYTREIVLPPQALPLPALRAVLAGGAADAIFEWQKDWRGFGLGALVQRLHDAARPVSPPDPGEWTEAGSTALEFVRRVVHQSPEPSEPEPEPKAEVRWAIPAGIDPAALGELRRGGFVFRFRPRPEDFRATTREGRALHAATAPAYDDGEGFSAGVLLAAQELFLLTVAEAPGPTAAMAVAVEGQAVGAILPISHVGEHWAIQFWEVDGWWRGHTPQVQRALEEELRQVEMQCVSTESGKKRLEALCSRFEKGRERVEVLRAERLATVNGSFVQPTVRVGEVSLPALDALDQWLESGDQTALVLGEYGAGKSTTLAVWCSRLWSQDEAPRPLLSSLASAATGRDAHGLLLDAAGAEDTPANRAALRLLIRTRRVLPVFDGFDEMATRLGSSGLAGRLSELLGVAEETGRVVVSSREHYFESETTLHSTAAEALRQALGTSSGLTRITFQPFDFGQIKELMEKSLPSPQKVDEALKRLQDTYDLMDLVTRPLLLGMVLASLERIAPTARVAPADIYEAYLRHWLSQTSEDGESLSHTQKQEFAEALAEELWRSGRTSCSWRELRRTVRERMGRQLPDHLTPSAVFRDIEGGAFFVREGEEHYRFAHKSFLEYFLARALVETLEVQPEQALDTRPFTREVAAFLGEVLRRRTGDALQSRAVLALQALLRARGTESGRAGPAVTNAFRLLHGLAVWAQDGRQWLPERADLRGVELTGEDLRGARLGAALLHGARLAGADLSGADLAGADLSHAVLVGVRLEGTSLRGANATGADFTQAEATRCDAVGANLSRATLSQSVWWESRWEGAELSGAEVTAALMIPAPPHATPRLAPRSLQPRIATGHAGGVRSVSWSGDGRRLASSGEDG</sequence>
<name>A0A084SKX7_9BACT</name>
<dbReference type="EMBL" id="JPMI01000261">
    <property type="protein sequence ID" value="KFA89112.1"/>
    <property type="molecule type" value="Genomic_DNA"/>
</dbReference>
<dbReference type="Gene3D" id="3.60.110.10">
    <property type="entry name" value="Carbon-nitrogen hydrolase"/>
    <property type="match status" value="1"/>
</dbReference>
<dbReference type="PROSITE" id="PS50082">
    <property type="entry name" value="WD_REPEATS_2"/>
    <property type="match status" value="1"/>
</dbReference>
<comment type="caution">
    <text evidence="4">The sequence shown here is derived from an EMBL/GenBank/DDBJ whole genome shotgun (WGS) entry which is preliminary data.</text>
</comment>
<accession>A0A084SKX7</accession>
<protein>
    <recommendedName>
        <fullName evidence="3">CN hydrolase domain-containing protein</fullName>
    </recommendedName>
</protein>
<dbReference type="InterPro" id="IPR036526">
    <property type="entry name" value="C-N_Hydrolase_sf"/>
</dbReference>
<dbReference type="InterPro" id="IPR051082">
    <property type="entry name" value="Pentapeptide-BTB/POZ_domain"/>
</dbReference>